<name>A0AAI9TYA9_9PEZI</name>
<dbReference type="EMBL" id="MPDP01000311">
    <property type="protein sequence ID" value="KAK1448202.1"/>
    <property type="molecule type" value="Genomic_DNA"/>
</dbReference>
<keyword evidence="2" id="KW-1185">Reference proteome</keyword>
<reference evidence="1" key="1">
    <citation type="submission" date="2016-11" db="EMBL/GenBank/DDBJ databases">
        <title>The genome sequence of Colletotrichum cuscutae.</title>
        <authorList>
            <person name="Baroncelli R."/>
        </authorList>
    </citation>
    <scope>NUCLEOTIDE SEQUENCE</scope>
    <source>
        <strain evidence="1">IMI 304802</strain>
    </source>
</reference>
<sequence>MAPTLGRETTGTELVAEYASHVAGKTILVTGVSPGGLGAGMGWGTDSTALPEKLRSRKGMTPDPDVFKTLAVGF</sequence>
<protein>
    <submittedName>
        <fullName evidence="1">Short-chain dehydrogenase/reductase family Oxidoreductase</fullName>
    </submittedName>
</protein>
<accession>A0AAI9TYA9</accession>
<gene>
    <name evidence="1" type="ORF">CCUS01_11946</name>
</gene>
<evidence type="ECO:0000313" key="2">
    <source>
        <dbReference type="Proteomes" id="UP001239213"/>
    </source>
</evidence>
<dbReference type="AlphaFoldDB" id="A0AAI9TYA9"/>
<comment type="caution">
    <text evidence="1">The sequence shown here is derived from an EMBL/GenBank/DDBJ whole genome shotgun (WGS) entry which is preliminary data.</text>
</comment>
<organism evidence="1 2">
    <name type="scientific">Colletotrichum cuscutae</name>
    <dbReference type="NCBI Taxonomy" id="1209917"/>
    <lineage>
        <taxon>Eukaryota</taxon>
        <taxon>Fungi</taxon>
        <taxon>Dikarya</taxon>
        <taxon>Ascomycota</taxon>
        <taxon>Pezizomycotina</taxon>
        <taxon>Sordariomycetes</taxon>
        <taxon>Hypocreomycetidae</taxon>
        <taxon>Glomerellales</taxon>
        <taxon>Glomerellaceae</taxon>
        <taxon>Colletotrichum</taxon>
        <taxon>Colletotrichum acutatum species complex</taxon>
    </lineage>
</organism>
<evidence type="ECO:0000313" key="1">
    <source>
        <dbReference type="EMBL" id="KAK1448202.1"/>
    </source>
</evidence>
<dbReference type="Proteomes" id="UP001239213">
    <property type="component" value="Unassembled WGS sequence"/>
</dbReference>
<proteinExistence type="predicted"/>